<dbReference type="RefSeq" id="WP_120624994.1">
    <property type="nucleotide sequence ID" value="NZ_RAWG01000045.1"/>
</dbReference>
<dbReference type="PANTHER" id="PTHR48081:SF30">
    <property type="entry name" value="ACETYL-HYDROLASE LIPR-RELATED"/>
    <property type="match status" value="1"/>
</dbReference>
<gene>
    <name evidence="4" type="ORF">D7X12_09745</name>
</gene>
<sequence>MTTRSNTARNAAEMKELLAYLDARPWPDDFKEARVHYDALGTPLAPDIKAEPLSLDGVGAQILTPPDCDADRALLYLHGGGFVFGSLKSHAGMVGEVARAARCRVLQLDYRRAPEHPYPAAVEDATAAYQWLLRRGFAPGRISIVGDSAGGGLVLAMLVAAQAQGLPLAGAAVSISPLVAMEPTGESYRTREHIDPLVQRKVVDQVIRLYLNGKNLRHPTAAPIHADLTGFPPLLIQVGEREILFSDSEALAKKARASGVDVTLEEWPDMVHVWHLHHPRLSSGREAIARIGQFVIEKTGARP</sequence>
<organism evidence="4 5">
    <name type="scientific">Corallococcus sicarius</name>
    <dbReference type="NCBI Taxonomy" id="2316726"/>
    <lineage>
        <taxon>Bacteria</taxon>
        <taxon>Pseudomonadati</taxon>
        <taxon>Myxococcota</taxon>
        <taxon>Myxococcia</taxon>
        <taxon>Myxococcales</taxon>
        <taxon>Cystobacterineae</taxon>
        <taxon>Myxococcaceae</taxon>
        <taxon>Corallococcus</taxon>
    </lineage>
</organism>
<accession>A0A3A8NX76</accession>
<dbReference type="Pfam" id="PF07859">
    <property type="entry name" value="Abhydrolase_3"/>
    <property type="match status" value="1"/>
</dbReference>
<evidence type="ECO:0000259" key="3">
    <source>
        <dbReference type="Pfam" id="PF07859"/>
    </source>
</evidence>
<comment type="caution">
    <text evidence="4">The sequence shown here is derived from an EMBL/GenBank/DDBJ whole genome shotgun (WGS) entry which is preliminary data.</text>
</comment>
<keyword evidence="2 4" id="KW-0378">Hydrolase</keyword>
<evidence type="ECO:0000256" key="1">
    <source>
        <dbReference type="ARBA" id="ARBA00010515"/>
    </source>
</evidence>
<dbReference type="InterPro" id="IPR029058">
    <property type="entry name" value="AB_hydrolase_fold"/>
</dbReference>
<dbReference type="EMBL" id="RAWG01000045">
    <property type="protein sequence ID" value="RKH44732.1"/>
    <property type="molecule type" value="Genomic_DNA"/>
</dbReference>
<evidence type="ECO:0000313" key="5">
    <source>
        <dbReference type="Proteomes" id="UP000273405"/>
    </source>
</evidence>
<reference evidence="5" key="1">
    <citation type="submission" date="2018-09" db="EMBL/GenBank/DDBJ databases">
        <authorList>
            <person name="Livingstone P.G."/>
            <person name="Whitworth D.E."/>
        </authorList>
    </citation>
    <scope>NUCLEOTIDE SEQUENCE [LARGE SCALE GENOMIC DNA]</scope>
    <source>
        <strain evidence="5">CA040B</strain>
    </source>
</reference>
<protein>
    <submittedName>
        <fullName evidence="4">Alpha/beta hydrolase</fullName>
    </submittedName>
</protein>
<dbReference type="GO" id="GO:0004806">
    <property type="term" value="F:triacylglycerol lipase activity"/>
    <property type="evidence" value="ECO:0007669"/>
    <property type="project" value="TreeGrafter"/>
</dbReference>
<comment type="similarity">
    <text evidence="1">Belongs to the 'GDXG' lipolytic enzyme family.</text>
</comment>
<dbReference type="SUPFAM" id="SSF53474">
    <property type="entry name" value="alpha/beta-Hydrolases"/>
    <property type="match status" value="1"/>
</dbReference>
<feature type="domain" description="Alpha/beta hydrolase fold-3" evidence="3">
    <location>
        <begin position="74"/>
        <end position="275"/>
    </location>
</feature>
<dbReference type="InterPro" id="IPR013094">
    <property type="entry name" value="AB_hydrolase_3"/>
</dbReference>
<proteinExistence type="inferred from homology"/>
<dbReference type="Proteomes" id="UP000273405">
    <property type="component" value="Unassembled WGS sequence"/>
</dbReference>
<dbReference type="OrthoDB" id="24847at2"/>
<dbReference type="PANTHER" id="PTHR48081">
    <property type="entry name" value="AB HYDROLASE SUPERFAMILY PROTEIN C4A8.06C"/>
    <property type="match status" value="1"/>
</dbReference>
<dbReference type="AlphaFoldDB" id="A0A3A8NX76"/>
<evidence type="ECO:0000313" key="4">
    <source>
        <dbReference type="EMBL" id="RKH44732.1"/>
    </source>
</evidence>
<dbReference type="InterPro" id="IPR002168">
    <property type="entry name" value="Lipase_GDXG_HIS_AS"/>
</dbReference>
<name>A0A3A8NX76_9BACT</name>
<dbReference type="Gene3D" id="3.40.50.1820">
    <property type="entry name" value="alpha/beta hydrolase"/>
    <property type="match status" value="1"/>
</dbReference>
<dbReference type="InterPro" id="IPR050300">
    <property type="entry name" value="GDXG_lipolytic_enzyme"/>
</dbReference>
<evidence type="ECO:0000256" key="2">
    <source>
        <dbReference type="ARBA" id="ARBA00022801"/>
    </source>
</evidence>
<dbReference type="PROSITE" id="PS01173">
    <property type="entry name" value="LIPASE_GDXG_HIS"/>
    <property type="match status" value="1"/>
</dbReference>
<keyword evidence="5" id="KW-1185">Reference proteome</keyword>